<dbReference type="CDD" id="cd22929">
    <property type="entry name" value="HFD_POLE4-like"/>
    <property type="match status" value="1"/>
</dbReference>
<reference evidence="4 5" key="1">
    <citation type="submission" date="2022-05" db="EMBL/GenBank/DDBJ databases">
        <title>A multi-omics perspective on studying reproductive biology in Daphnia sinensis.</title>
        <authorList>
            <person name="Jia J."/>
        </authorList>
    </citation>
    <scope>NUCLEOTIDE SEQUENCE [LARGE SCALE GENOMIC DNA]</scope>
    <source>
        <strain evidence="4 5">WSL</strain>
    </source>
</reference>
<keyword evidence="2" id="KW-0539">Nucleus</keyword>
<comment type="caution">
    <text evidence="4">The sequence shown here is derived from an EMBL/GenBank/DDBJ whole genome shotgun (WGS) entry which is preliminary data.</text>
</comment>
<dbReference type="InterPro" id="IPR009072">
    <property type="entry name" value="Histone-fold"/>
</dbReference>
<protein>
    <recommendedName>
        <fullName evidence="3">Transcription factor CBF/NF-Y/archaeal histone domain-containing protein</fullName>
    </recommendedName>
</protein>
<evidence type="ECO:0000256" key="2">
    <source>
        <dbReference type="ARBA" id="ARBA00023242"/>
    </source>
</evidence>
<dbReference type="Gene3D" id="1.10.20.10">
    <property type="entry name" value="Histone, subunit A"/>
    <property type="match status" value="1"/>
</dbReference>
<evidence type="ECO:0000313" key="4">
    <source>
        <dbReference type="EMBL" id="KAI9565002.1"/>
    </source>
</evidence>
<accession>A0AAD5L2T6</accession>
<dbReference type="PANTHER" id="PTHR10252">
    <property type="entry name" value="HISTONE-LIKE TRANSCRIPTION FACTOR CCAAT-RELATED"/>
    <property type="match status" value="1"/>
</dbReference>
<keyword evidence="5" id="KW-1185">Reference proteome</keyword>
<name>A0AAD5L2T6_9CRUS</name>
<evidence type="ECO:0000259" key="3">
    <source>
        <dbReference type="Pfam" id="PF00808"/>
    </source>
</evidence>
<evidence type="ECO:0000313" key="5">
    <source>
        <dbReference type="Proteomes" id="UP000820818"/>
    </source>
</evidence>
<dbReference type="AlphaFoldDB" id="A0AAD5L2T6"/>
<dbReference type="GO" id="GO:0008622">
    <property type="term" value="C:epsilon DNA polymerase complex"/>
    <property type="evidence" value="ECO:0007669"/>
    <property type="project" value="TreeGrafter"/>
</dbReference>
<dbReference type="GO" id="GO:0006261">
    <property type="term" value="P:DNA-templated DNA replication"/>
    <property type="evidence" value="ECO:0007669"/>
    <property type="project" value="TreeGrafter"/>
</dbReference>
<proteinExistence type="predicted"/>
<dbReference type="SUPFAM" id="SSF47113">
    <property type="entry name" value="Histone-fold"/>
    <property type="match status" value="1"/>
</dbReference>
<feature type="domain" description="Transcription factor CBF/NF-Y/archaeal histone" evidence="3">
    <location>
        <begin position="50"/>
        <end position="113"/>
    </location>
</feature>
<evidence type="ECO:0000256" key="1">
    <source>
        <dbReference type="ARBA" id="ARBA00004123"/>
    </source>
</evidence>
<gene>
    <name evidence="4" type="ORF">GHT06_008744</name>
</gene>
<sequence>MEKMEENEIELETVVIDDNADSADNNIVPTDIVGATTNVEESNKVEKLVKFPITRIKHLVKMDPDVHLCSQEALFLITKTTEFFVECLSKEAYSYTAQSKKKTVQKKDVEQAIDAVDALAFLEGVLDS</sequence>
<dbReference type="PANTHER" id="PTHR10252:SF79">
    <property type="entry name" value="DNA POLYMERASE EPSILON SUBUNIT 4"/>
    <property type="match status" value="1"/>
</dbReference>
<comment type="subcellular location">
    <subcellularLocation>
        <location evidence="1">Nucleus</location>
    </subcellularLocation>
</comment>
<dbReference type="InterPro" id="IPR003958">
    <property type="entry name" value="CBFA_NFYB_domain"/>
</dbReference>
<dbReference type="GO" id="GO:0046982">
    <property type="term" value="F:protein heterodimerization activity"/>
    <property type="evidence" value="ECO:0007669"/>
    <property type="project" value="InterPro"/>
</dbReference>
<organism evidence="4 5">
    <name type="scientific">Daphnia sinensis</name>
    <dbReference type="NCBI Taxonomy" id="1820382"/>
    <lineage>
        <taxon>Eukaryota</taxon>
        <taxon>Metazoa</taxon>
        <taxon>Ecdysozoa</taxon>
        <taxon>Arthropoda</taxon>
        <taxon>Crustacea</taxon>
        <taxon>Branchiopoda</taxon>
        <taxon>Diplostraca</taxon>
        <taxon>Cladocera</taxon>
        <taxon>Anomopoda</taxon>
        <taxon>Daphniidae</taxon>
        <taxon>Daphnia</taxon>
        <taxon>Daphnia similis group</taxon>
    </lineage>
</organism>
<dbReference type="EMBL" id="WJBH02000001">
    <property type="protein sequence ID" value="KAI9565002.1"/>
    <property type="molecule type" value="Genomic_DNA"/>
</dbReference>
<dbReference type="Proteomes" id="UP000820818">
    <property type="component" value="Linkage Group LG1"/>
</dbReference>
<dbReference type="Pfam" id="PF00808">
    <property type="entry name" value="CBFD_NFYB_HMF"/>
    <property type="match status" value="1"/>
</dbReference>
<dbReference type="InterPro" id="IPR050568">
    <property type="entry name" value="Transcr_DNA_Rep_Reg"/>
</dbReference>